<keyword evidence="6" id="KW-1185">Reference proteome</keyword>
<dbReference type="Pfam" id="PF05193">
    <property type="entry name" value="Peptidase_M16_C"/>
    <property type="match status" value="1"/>
</dbReference>
<dbReference type="Proteomes" id="UP000234331">
    <property type="component" value="Unassembled WGS sequence"/>
</dbReference>
<reference evidence="5 6" key="1">
    <citation type="submission" date="2017-06" db="EMBL/GenBank/DDBJ databases">
        <authorList>
            <person name="Kim H.J."/>
            <person name="Triplett B.A."/>
        </authorList>
    </citation>
    <scope>NUCLEOTIDE SEQUENCE [LARGE SCALE GENOMIC DNA]</scope>
    <source>
        <strain evidence="5">FRACA_ARgP5</strain>
    </source>
</reference>
<dbReference type="InterPro" id="IPR011249">
    <property type="entry name" value="Metalloenz_LuxS/M16"/>
</dbReference>
<feature type="domain" description="Peptidase M16 C-terminal" evidence="4">
    <location>
        <begin position="253"/>
        <end position="437"/>
    </location>
</feature>
<feature type="domain" description="Peptidase M16 N-terminal" evidence="3">
    <location>
        <begin position="96"/>
        <end position="213"/>
    </location>
</feature>
<comment type="similarity">
    <text evidence="1">Belongs to the peptidase M16 family.</text>
</comment>
<sequence>MDAATGVLRALVTGVILGFAGPRDRPRSRRVPIGRVTRVGRGWDAVLRHPPGGAGSSVTTVSSPREPGPVGSAAARSALPASSYPIERTRLDNGLRVLLAPDRTAPVVAVSVHYDVGFRSEPEGRTGFAHLFEHLMFQGSENVGKAEHPKHVQAAGGIFNGSTHPDFTDYFELLPSGALELALFLEADRMRAPKITRQNLDNQIAVVQEEIRVNVLNRPYGGFPWIRLPPVAFDTFPNAHNGYGDFSELAAASLDDAEDFFDKYYAPGNAVLTIVGDVDPAEALTFVERYFGDIPARAVPPRASFAEPVPTAERRASITDPLAPRAALAVGYRVPDPIGDLSTYLSYYLLTEVLSDGDASRLERRLVQKDRSVLGVSAYLGTFGNPFEQRDPLLLTLDARQSEDASADAVLAAVDEELSRLAGDGLADGELERVQARVASSLLREADDALGRALAMAVHELHRGRAELVNELPAELAAVTGEAVAAAAGSLLAQGRSVLELHAGADS</sequence>
<dbReference type="PANTHER" id="PTHR11851:SF49">
    <property type="entry name" value="MITOCHONDRIAL-PROCESSING PEPTIDASE SUBUNIT ALPHA"/>
    <property type="match status" value="1"/>
</dbReference>
<organism evidence="5 6">
    <name type="scientific">Frankia canadensis</name>
    <dbReference type="NCBI Taxonomy" id="1836972"/>
    <lineage>
        <taxon>Bacteria</taxon>
        <taxon>Bacillati</taxon>
        <taxon>Actinomycetota</taxon>
        <taxon>Actinomycetes</taxon>
        <taxon>Frankiales</taxon>
        <taxon>Frankiaceae</taxon>
        <taxon>Frankia</taxon>
    </lineage>
</organism>
<dbReference type="EMBL" id="FZMO01000027">
    <property type="protein sequence ID" value="SNQ46033.1"/>
    <property type="molecule type" value="Genomic_DNA"/>
</dbReference>
<dbReference type="PANTHER" id="PTHR11851">
    <property type="entry name" value="METALLOPROTEASE"/>
    <property type="match status" value="1"/>
</dbReference>
<dbReference type="Gene3D" id="3.30.830.10">
    <property type="entry name" value="Metalloenzyme, LuxS/M16 peptidase-like"/>
    <property type="match status" value="2"/>
</dbReference>
<proteinExistence type="inferred from homology"/>
<evidence type="ECO:0000256" key="2">
    <source>
        <dbReference type="SAM" id="MobiDB-lite"/>
    </source>
</evidence>
<evidence type="ECO:0000259" key="4">
    <source>
        <dbReference type="Pfam" id="PF05193"/>
    </source>
</evidence>
<dbReference type="GO" id="GO:0046872">
    <property type="term" value="F:metal ion binding"/>
    <property type="evidence" value="ECO:0007669"/>
    <property type="project" value="InterPro"/>
</dbReference>
<feature type="region of interest" description="Disordered" evidence="2">
    <location>
        <begin position="45"/>
        <end position="76"/>
    </location>
</feature>
<dbReference type="AlphaFoldDB" id="A0A2I2KK45"/>
<accession>A0A2I2KK45</accession>
<dbReference type="InterPro" id="IPR050361">
    <property type="entry name" value="MPP/UQCRC_Complex"/>
</dbReference>
<evidence type="ECO:0000313" key="6">
    <source>
        <dbReference type="Proteomes" id="UP000234331"/>
    </source>
</evidence>
<evidence type="ECO:0000313" key="5">
    <source>
        <dbReference type="EMBL" id="SNQ46033.1"/>
    </source>
</evidence>
<evidence type="ECO:0000259" key="3">
    <source>
        <dbReference type="Pfam" id="PF00675"/>
    </source>
</evidence>
<dbReference type="InterPro" id="IPR011765">
    <property type="entry name" value="Pept_M16_N"/>
</dbReference>
<protein>
    <submittedName>
        <fullName evidence="5">Putative Zn-dependent peptidase</fullName>
    </submittedName>
</protein>
<evidence type="ECO:0000256" key="1">
    <source>
        <dbReference type="ARBA" id="ARBA00007261"/>
    </source>
</evidence>
<dbReference type="Pfam" id="PF00675">
    <property type="entry name" value="Peptidase_M16"/>
    <property type="match status" value="1"/>
</dbReference>
<dbReference type="SUPFAM" id="SSF63411">
    <property type="entry name" value="LuxS/MPP-like metallohydrolase"/>
    <property type="match status" value="2"/>
</dbReference>
<gene>
    <name evidence="5" type="ORF">FRACA_1220005</name>
</gene>
<name>A0A2I2KK45_9ACTN</name>
<dbReference type="InterPro" id="IPR007863">
    <property type="entry name" value="Peptidase_M16_C"/>
</dbReference>